<dbReference type="EC" id="2.7.11.1" evidence="2"/>
<dbReference type="OrthoDB" id="63267at2759"/>
<keyword evidence="3 14" id="KW-0723">Serine/threonine-protein kinase</keyword>
<evidence type="ECO:0000259" key="16">
    <source>
        <dbReference type="PROSITE" id="PS50011"/>
    </source>
</evidence>
<dbReference type="PANTHER" id="PTHR24351">
    <property type="entry name" value="RIBOSOMAL PROTEIN S6 KINASE"/>
    <property type="match status" value="1"/>
</dbReference>
<evidence type="ECO:0000256" key="1">
    <source>
        <dbReference type="ARBA" id="ARBA00009804"/>
    </source>
</evidence>
<dbReference type="InterPro" id="IPR017441">
    <property type="entry name" value="Protein_kinase_ATP_BS"/>
</dbReference>
<name>A0A368GB21_ANCCA</name>
<keyword evidence="19" id="KW-1185">Reference proteome</keyword>
<dbReference type="PROSITE" id="PS50011">
    <property type="entry name" value="PROTEIN_KINASE_DOM"/>
    <property type="match status" value="1"/>
</dbReference>
<dbReference type="InterPro" id="IPR000719">
    <property type="entry name" value="Prot_kinase_dom"/>
</dbReference>
<dbReference type="PROSITE" id="PS00108">
    <property type="entry name" value="PROTEIN_KINASE_ST"/>
    <property type="match status" value="1"/>
</dbReference>
<comment type="catalytic activity">
    <reaction evidence="10">
        <text>L-seryl-[protein] + ATP = O-phospho-L-seryl-[protein] + ADP + H(+)</text>
        <dbReference type="Rhea" id="RHEA:17989"/>
        <dbReference type="Rhea" id="RHEA-COMP:9863"/>
        <dbReference type="Rhea" id="RHEA-COMP:11604"/>
        <dbReference type="ChEBI" id="CHEBI:15378"/>
        <dbReference type="ChEBI" id="CHEBI:29999"/>
        <dbReference type="ChEBI" id="CHEBI:30616"/>
        <dbReference type="ChEBI" id="CHEBI:83421"/>
        <dbReference type="ChEBI" id="CHEBI:456216"/>
        <dbReference type="EC" id="2.7.11.1"/>
    </reaction>
</comment>
<evidence type="ECO:0000313" key="18">
    <source>
        <dbReference type="EMBL" id="RCN41614.1"/>
    </source>
</evidence>
<feature type="active site" description="Proton acceptor" evidence="11">
    <location>
        <position position="203"/>
    </location>
</feature>
<feature type="non-terminal residue" evidence="18">
    <location>
        <position position="480"/>
    </location>
</feature>
<dbReference type="FunFam" id="1.10.510.10:FF:000465">
    <property type="entry name" value="Non-specific serine/threonine protein kinase"/>
    <property type="match status" value="1"/>
</dbReference>
<feature type="binding site" evidence="12">
    <location>
        <begin position="82"/>
        <end position="90"/>
    </location>
    <ligand>
        <name>ATP</name>
        <dbReference type="ChEBI" id="CHEBI:30616"/>
    </ligand>
</feature>
<evidence type="ECO:0000256" key="4">
    <source>
        <dbReference type="ARBA" id="ARBA00022553"/>
    </source>
</evidence>
<evidence type="ECO:0000256" key="7">
    <source>
        <dbReference type="ARBA" id="ARBA00022777"/>
    </source>
</evidence>
<dbReference type="CDD" id="cd05584">
    <property type="entry name" value="STKc_p70S6K"/>
    <property type="match status" value="1"/>
</dbReference>
<dbReference type="STRING" id="29170.A0A368GB21"/>
<comment type="similarity">
    <text evidence="1">Belongs to the protein kinase superfamily. AGC Ser/Thr protein kinase family. S6 kinase subfamily.</text>
</comment>
<accession>A0A368GB21</accession>
<evidence type="ECO:0000256" key="10">
    <source>
        <dbReference type="ARBA" id="ARBA00048679"/>
    </source>
</evidence>
<evidence type="ECO:0000256" key="3">
    <source>
        <dbReference type="ARBA" id="ARBA00022527"/>
    </source>
</evidence>
<dbReference type="SMART" id="SM00133">
    <property type="entry name" value="S_TK_X"/>
    <property type="match status" value="1"/>
</dbReference>
<dbReference type="FunFam" id="1.10.510.10:FF:000551">
    <property type="entry name" value="Non-specific serine/threonine protein kinase"/>
    <property type="match status" value="1"/>
</dbReference>
<dbReference type="PROSITE" id="PS51285">
    <property type="entry name" value="AGC_KINASE_CTER"/>
    <property type="match status" value="1"/>
</dbReference>
<feature type="region of interest" description="Disordered" evidence="15">
    <location>
        <begin position="452"/>
        <end position="480"/>
    </location>
</feature>
<reference evidence="18 19" key="1">
    <citation type="submission" date="2014-10" db="EMBL/GenBank/DDBJ databases">
        <title>Draft genome of the hookworm Ancylostoma caninum.</title>
        <authorList>
            <person name="Mitreva M."/>
        </authorList>
    </citation>
    <scope>NUCLEOTIDE SEQUENCE [LARGE SCALE GENOMIC DNA]</scope>
    <source>
        <strain evidence="18 19">Baltimore</strain>
    </source>
</reference>
<dbReference type="AlphaFoldDB" id="A0A368GB21"/>
<evidence type="ECO:0000256" key="9">
    <source>
        <dbReference type="ARBA" id="ARBA00047899"/>
    </source>
</evidence>
<dbReference type="GO" id="GO:0007165">
    <property type="term" value="P:signal transduction"/>
    <property type="evidence" value="ECO:0007669"/>
    <property type="project" value="InterPro"/>
</dbReference>
<keyword evidence="5" id="KW-0808">Transferase</keyword>
<sequence>MAGVFDIELDGGEPHRFDGGALQEEMEDDQMYSNVADGVISAPPPSSSYIQDPMVEAIDLSCIAVNQGVKVGPKDFELLKVLGKGGYGKVFQVKKTTGSDKGKIFAMKVLQKATIVRNQKDTAHTKAERNILEAVKSPFICDLLYAFQTGGKLYLILEYLSGGELFMHLEREGMFLEDTAAFYLSEIVVSLEHLHRQGIIYRDLKPENILLDSRGHVKLTDFGLCKEAIEGDQKTHTFCGTIGLIFMLLGNQCVTQSINKVPFLLHFPIFIEFTHHFGVLLMSITEYMAPEILMRCGHGKAVDWWSLGALMFDMLTGGPPFTAENRKKTIDKILKGRLTLPAYLSVEARDLIKRLLKRHVETRLGAGPEDAEEIKQHPFFRHLNWNLVFARELEPPFKPEMKSEEDASLFDTRFTKMTPVDSPCDSTFSLTGDNPFVGFTYVAPSVLEAMNQPDPPMVTRARSPRKPNFMEHGNNHTNHG</sequence>
<evidence type="ECO:0000256" key="13">
    <source>
        <dbReference type="PROSITE-ProRule" id="PRU10141"/>
    </source>
</evidence>
<keyword evidence="6 12" id="KW-0547">Nucleotide-binding</keyword>
<dbReference type="GO" id="GO:0005524">
    <property type="term" value="F:ATP binding"/>
    <property type="evidence" value="ECO:0007669"/>
    <property type="project" value="UniProtKB-UniRule"/>
</dbReference>
<dbReference type="Gene3D" id="1.10.510.10">
    <property type="entry name" value="Transferase(Phosphotransferase) domain 1"/>
    <property type="match status" value="2"/>
</dbReference>
<proteinExistence type="inferred from homology"/>
<keyword evidence="7 18" id="KW-0418">Kinase</keyword>
<dbReference type="Pfam" id="PF00433">
    <property type="entry name" value="Pkinase_C"/>
    <property type="match status" value="1"/>
</dbReference>
<keyword evidence="8 12" id="KW-0067">ATP-binding</keyword>
<evidence type="ECO:0000256" key="2">
    <source>
        <dbReference type="ARBA" id="ARBA00012513"/>
    </source>
</evidence>
<evidence type="ECO:0000313" key="19">
    <source>
        <dbReference type="Proteomes" id="UP000252519"/>
    </source>
</evidence>
<evidence type="ECO:0000256" key="8">
    <source>
        <dbReference type="ARBA" id="ARBA00022840"/>
    </source>
</evidence>
<dbReference type="EMBL" id="JOJR01000229">
    <property type="protein sequence ID" value="RCN41614.1"/>
    <property type="molecule type" value="Genomic_DNA"/>
</dbReference>
<dbReference type="InterPro" id="IPR011009">
    <property type="entry name" value="Kinase-like_dom_sf"/>
</dbReference>
<evidence type="ECO:0000256" key="11">
    <source>
        <dbReference type="PIRSR" id="PIRSR000605-50"/>
    </source>
</evidence>
<feature type="domain" description="Protein kinase" evidence="16">
    <location>
        <begin position="76"/>
        <end position="380"/>
    </location>
</feature>
<dbReference type="Proteomes" id="UP000252519">
    <property type="component" value="Unassembled WGS sequence"/>
</dbReference>
<dbReference type="FunFam" id="3.30.200.20:FF:000587">
    <property type="entry name" value="Non-specific serine/threonine protein kinase"/>
    <property type="match status" value="1"/>
</dbReference>
<dbReference type="InterPro" id="IPR008271">
    <property type="entry name" value="Ser/Thr_kinase_AS"/>
</dbReference>
<feature type="domain" description="AGC-kinase C-terminal" evidence="17">
    <location>
        <begin position="381"/>
        <end position="451"/>
    </location>
</feature>
<dbReference type="SUPFAM" id="SSF56112">
    <property type="entry name" value="Protein kinase-like (PK-like)"/>
    <property type="match status" value="1"/>
</dbReference>
<evidence type="ECO:0000256" key="6">
    <source>
        <dbReference type="ARBA" id="ARBA00022741"/>
    </source>
</evidence>
<dbReference type="InterPro" id="IPR016238">
    <property type="entry name" value="Ribosomal_S6_kinase"/>
</dbReference>
<keyword evidence="4" id="KW-0597">Phosphoprotein</keyword>
<organism evidence="18 19">
    <name type="scientific">Ancylostoma caninum</name>
    <name type="common">Dog hookworm</name>
    <dbReference type="NCBI Taxonomy" id="29170"/>
    <lineage>
        <taxon>Eukaryota</taxon>
        <taxon>Metazoa</taxon>
        <taxon>Ecdysozoa</taxon>
        <taxon>Nematoda</taxon>
        <taxon>Chromadorea</taxon>
        <taxon>Rhabditida</taxon>
        <taxon>Rhabditina</taxon>
        <taxon>Rhabditomorpha</taxon>
        <taxon>Strongyloidea</taxon>
        <taxon>Ancylostomatidae</taxon>
        <taxon>Ancylostomatinae</taxon>
        <taxon>Ancylostoma</taxon>
    </lineage>
</organism>
<comment type="catalytic activity">
    <reaction evidence="9">
        <text>L-threonyl-[protein] + ATP = O-phospho-L-threonyl-[protein] + ADP + H(+)</text>
        <dbReference type="Rhea" id="RHEA:46608"/>
        <dbReference type="Rhea" id="RHEA-COMP:11060"/>
        <dbReference type="Rhea" id="RHEA-COMP:11605"/>
        <dbReference type="ChEBI" id="CHEBI:15378"/>
        <dbReference type="ChEBI" id="CHEBI:30013"/>
        <dbReference type="ChEBI" id="CHEBI:30616"/>
        <dbReference type="ChEBI" id="CHEBI:61977"/>
        <dbReference type="ChEBI" id="CHEBI:456216"/>
        <dbReference type="EC" id="2.7.11.1"/>
    </reaction>
</comment>
<evidence type="ECO:0000256" key="14">
    <source>
        <dbReference type="RuleBase" id="RU000304"/>
    </source>
</evidence>
<dbReference type="InterPro" id="IPR017892">
    <property type="entry name" value="Pkinase_C"/>
</dbReference>
<dbReference type="InterPro" id="IPR000961">
    <property type="entry name" value="AGC-kinase_C"/>
</dbReference>
<dbReference type="Pfam" id="PF00069">
    <property type="entry name" value="Pkinase"/>
    <property type="match status" value="2"/>
</dbReference>
<dbReference type="GO" id="GO:0004674">
    <property type="term" value="F:protein serine/threonine kinase activity"/>
    <property type="evidence" value="ECO:0007669"/>
    <property type="project" value="UniProtKB-KW"/>
</dbReference>
<gene>
    <name evidence="18" type="ORF">ANCCAN_12443</name>
</gene>
<evidence type="ECO:0000259" key="17">
    <source>
        <dbReference type="PROSITE" id="PS51285"/>
    </source>
</evidence>
<evidence type="ECO:0000256" key="12">
    <source>
        <dbReference type="PIRSR" id="PIRSR000605-51"/>
    </source>
</evidence>
<dbReference type="Gene3D" id="3.30.200.20">
    <property type="entry name" value="Phosphorylase Kinase, domain 1"/>
    <property type="match status" value="2"/>
</dbReference>
<comment type="caution">
    <text evidence="18">The sequence shown here is derived from an EMBL/GenBank/DDBJ whole genome shotgun (WGS) entry which is preliminary data.</text>
</comment>
<evidence type="ECO:0000256" key="15">
    <source>
        <dbReference type="SAM" id="MobiDB-lite"/>
    </source>
</evidence>
<dbReference type="PROSITE" id="PS00107">
    <property type="entry name" value="PROTEIN_KINASE_ATP"/>
    <property type="match status" value="1"/>
</dbReference>
<dbReference type="SMART" id="SM00220">
    <property type="entry name" value="S_TKc"/>
    <property type="match status" value="1"/>
</dbReference>
<protein>
    <recommendedName>
        <fullName evidence="2">non-specific serine/threonine protein kinase</fullName>
        <ecNumber evidence="2">2.7.11.1</ecNumber>
    </recommendedName>
</protein>
<feature type="binding site" evidence="12 13">
    <location>
        <position position="108"/>
    </location>
    <ligand>
        <name>ATP</name>
        <dbReference type="ChEBI" id="CHEBI:30616"/>
    </ligand>
</feature>
<dbReference type="PIRSF" id="PIRSF000605">
    <property type="entry name" value="Ribsml_S6_kin_1"/>
    <property type="match status" value="1"/>
</dbReference>
<evidence type="ECO:0000256" key="5">
    <source>
        <dbReference type="ARBA" id="ARBA00022679"/>
    </source>
</evidence>